<keyword evidence="5" id="KW-0723">Serine/threonine-protein kinase</keyword>
<dbReference type="AlphaFoldDB" id="A0A4Z1P8P5"/>
<dbReference type="STRING" id="86259.A0A4Z1P8P5"/>
<proteinExistence type="predicted"/>
<dbReference type="Gene3D" id="1.10.510.10">
    <property type="entry name" value="Transferase(Phosphotransferase) domain 1"/>
    <property type="match status" value="1"/>
</dbReference>
<dbReference type="Pfam" id="PF00069">
    <property type="entry name" value="Pkinase"/>
    <property type="match status" value="1"/>
</dbReference>
<comment type="subcellular location">
    <subcellularLocation>
        <location evidence="1">Preautophagosomal structure membrane</location>
        <topology evidence="1">Peripheral membrane protein</topology>
    </subcellularLocation>
</comment>
<dbReference type="PROSITE" id="PS50011">
    <property type="entry name" value="PROTEIN_KINASE_DOM"/>
    <property type="match status" value="1"/>
</dbReference>
<dbReference type="PROSITE" id="PS00108">
    <property type="entry name" value="PROTEIN_KINASE_ST"/>
    <property type="match status" value="1"/>
</dbReference>
<dbReference type="GO" id="GO:0010506">
    <property type="term" value="P:regulation of autophagy"/>
    <property type="evidence" value="ECO:0007669"/>
    <property type="project" value="InterPro"/>
</dbReference>
<keyword evidence="2" id="KW-0072">Autophagy</keyword>
<evidence type="ECO:0000313" key="6">
    <source>
        <dbReference type="Proteomes" id="UP000298493"/>
    </source>
</evidence>
<evidence type="ECO:0000313" key="5">
    <source>
        <dbReference type="EMBL" id="TID20901.1"/>
    </source>
</evidence>
<dbReference type="EMBL" id="SNSC02000010">
    <property type="protein sequence ID" value="TID20901.1"/>
    <property type="molecule type" value="Genomic_DNA"/>
</dbReference>
<comment type="caution">
    <text evidence="5">The sequence shown here is derived from an EMBL/GenBank/DDBJ whole genome shotgun (WGS) entry which is preliminary data.</text>
</comment>
<keyword evidence="5" id="KW-0418">Kinase</keyword>
<dbReference type="SUPFAM" id="SSF56112">
    <property type="entry name" value="Protein kinase-like (PK-like)"/>
    <property type="match status" value="1"/>
</dbReference>
<gene>
    <name evidence="5" type="ORF">E6O75_ATG05666</name>
</gene>
<name>A0A4Z1P8P5_9PEZI</name>
<dbReference type="GO" id="GO:0034045">
    <property type="term" value="C:phagophore assembly site membrane"/>
    <property type="evidence" value="ECO:0007669"/>
    <property type="project" value="UniProtKB-SubCell"/>
</dbReference>
<evidence type="ECO:0000256" key="3">
    <source>
        <dbReference type="ARBA" id="ARBA00030237"/>
    </source>
</evidence>
<dbReference type="InterPro" id="IPR000719">
    <property type="entry name" value="Prot_kinase_dom"/>
</dbReference>
<dbReference type="PANTHER" id="PTHR24348">
    <property type="entry name" value="SERINE/THREONINE-PROTEIN KINASE UNC-51-RELATED"/>
    <property type="match status" value="1"/>
</dbReference>
<sequence length="445" mass="48655">MSVMTASSHVLPPIAQSDGLCEFAVRCPNLSHKRLSAPAHPQQLSRIPTTPPVSPLEGNSWLTATQHVDFPSPPVTPRRRTMANIFSPSENSCPGQQQPGLRHNMTSPSMHVFPTDNFDYELSKEKSLGSGRWSTVYLAKSVMVSTNPWADMITPPTTPTRSRRSNSFPRSRPEFYAVKVAANRSSIKALKEEATILSRLSLFSGYEKHIVPFHGYDTRNDSIVFSALPASLEDLVHNQLSRLDEASRVTKMASIFPRIAKSLTSSLAWLHAANVVHADMKPANILLRPDLPVSSGTALLDVSFTPVLADFTSSFRSDVDSTSSPASAMGGGTYDFLSPELLTRPYPPPSAASDVYALAITLLEIIIGTSPYAAAQGNRFQLLEMAKAGRAIDFAMQNPQSETRLRNTADEIRRATGLDVIDLLNCGLEKSPDARISARVWCTMF</sequence>
<keyword evidence="5" id="KW-0808">Transferase</keyword>
<evidence type="ECO:0000259" key="4">
    <source>
        <dbReference type="PROSITE" id="PS50011"/>
    </source>
</evidence>
<dbReference type="SMART" id="SM00220">
    <property type="entry name" value="S_TKc"/>
    <property type="match status" value="1"/>
</dbReference>
<dbReference type="GO" id="GO:0004674">
    <property type="term" value="F:protein serine/threonine kinase activity"/>
    <property type="evidence" value="ECO:0007669"/>
    <property type="project" value="UniProtKB-KW"/>
</dbReference>
<protein>
    <recommendedName>
        <fullName evidence="3">Autophagy-related protein 1</fullName>
    </recommendedName>
</protein>
<evidence type="ECO:0000256" key="2">
    <source>
        <dbReference type="ARBA" id="ARBA00023006"/>
    </source>
</evidence>
<organism evidence="5 6">
    <name type="scientific">Venturia nashicola</name>
    <dbReference type="NCBI Taxonomy" id="86259"/>
    <lineage>
        <taxon>Eukaryota</taxon>
        <taxon>Fungi</taxon>
        <taxon>Dikarya</taxon>
        <taxon>Ascomycota</taxon>
        <taxon>Pezizomycotina</taxon>
        <taxon>Dothideomycetes</taxon>
        <taxon>Pleosporomycetidae</taxon>
        <taxon>Venturiales</taxon>
        <taxon>Venturiaceae</taxon>
        <taxon>Venturia</taxon>
    </lineage>
</organism>
<accession>A0A4Z1P8P5</accession>
<dbReference type="InterPro" id="IPR008271">
    <property type="entry name" value="Ser/Thr_kinase_AS"/>
</dbReference>
<dbReference type="InterPro" id="IPR011009">
    <property type="entry name" value="Kinase-like_dom_sf"/>
</dbReference>
<keyword evidence="6" id="KW-1185">Reference proteome</keyword>
<reference evidence="5 6" key="1">
    <citation type="submission" date="2019-04" db="EMBL/GenBank/DDBJ databases">
        <title>High contiguity whole genome sequence and gene annotation resource for two Venturia nashicola isolates.</title>
        <authorList>
            <person name="Prokchorchik M."/>
            <person name="Won K."/>
            <person name="Lee Y."/>
            <person name="Choi E.D."/>
            <person name="Segonzac C."/>
            <person name="Sohn K.H."/>
        </authorList>
    </citation>
    <scope>NUCLEOTIDE SEQUENCE [LARGE SCALE GENOMIC DNA]</scope>
    <source>
        <strain evidence="5 6">PRI2</strain>
    </source>
</reference>
<evidence type="ECO:0000256" key="1">
    <source>
        <dbReference type="ARBA" id="ARBA00004623"/>
    </source>
</evidence>
<feature type="domain" description="Protein kinase" evidence="4">
    <location>
        <begin position="122"/>
        <end position="445"/>
    </location>
</feature>
<dbReference type="InterPro" id="IPR045269">
    <property type="entry name" value="Atg1-like"/>
</dbReference>
<dbReference type="GO" id="GO:0005524">
    <property type="term" value="F:ATP binding"/>
    <property type="evidence" value="ECO:0007669"/>
    <property type="project" value="InterPro"/>
</dbReference>
<dbReference type="Proteomes" id="UP000298493">
    <property type="component" value="Unassembled WGS sequence"/>
</dbReference>
<dbReference type="PANTHER" id="PTHR24348:SF68">
    <property type="entry name" value="SERINE_THREONINE-PROTEIN KINASE ATG1C"/>
    <property type="match status" value="1"/>
</dbReference>
<dbReference type="GO" id="GO:0006914">
    <property type="term" value="P:autophagy"/>
    <property type="evidence" value="ECO:0007669"/>
    <property type="project" value="UniProtKB-KW"/>
</dbReference>